<dbReference type="STRING" id="279058.LT85_2489"/>
<protein>
    <submittedName>
        <fullName evidence="6">Fimbrial protein</fullName>
    </submittedName>
</protein>
<dbReference type="InterPro" id="IPR039458">
    <property type="entry name" value="FimA-like"/>
</dbReference>
<dbReference type="PANTHER" id="PTHR33420:SF3">
    <property type="entry name" value="FIMBRIAL SUBUNIT ELFA"/>
    <property type="match status" value="1"/>
</dbReference>
<dbReference type="InterPro" id="IPR036937">
    <property type="entry name" value="Adhesion_dom_fimbrial_sf"/>
</dbReference>
<dbReference type="Pfam" id="PF16970">
    <property type="entry name" value="FimA"/>
    <property type="match status" value="1"/>
</dbReference>
<evidence type="ECO:0000256" key="2">
    <source>
        <dbReference type="ARBA" id="ARBA00006671"/>
    </source>
</evidence>
<evidence type="ECO:0000256" key="1">
    <source>
        <dbReference type="ARBA" id="ARBA00004561"/>
    </source>
</evidence>
<evidence type="ECO:0000256" key="4">
    <source>
        <dbReference type="ARBA" id="ARBA00023263"/>
    </source>
</evidence>
<organism evidence="6 7">
    <name type="scientific">Collimonas arenae</name>
    <dbReference type="NCBI Taxonomy" id="279058"/>
    <lineage>
        <taxon>Bacteria</taxon>
        <taxon>Pseudomonadati</taxon>
        <taxon>Pseudomonadota</taxon>
        <taxon>Betaproteobacteria</taxon>
        <taxon>Burkholderiales</taxon>
        <taxon>Oxalobacteraceae</taxon>
        <taxon>Collimonas</taxon>
    </lineage>
</organism>
<evidence type="ECO:0000256" key="3">
    <source>
        <dbReference type="ARBA" id="ARBA00022729"/>
    </source>
</evidence>
<dbReference type="InterPro" id="IPR050263">
    <property type="entry name" value="Bact_Fimbrial_Adh_Pro"/>
</dbReference>
<comment type="subcellular location">
    <subcellularLocation>
        <location evidence="1">Fimbrium</location>
    </subcellularLocation>
</comment>
<dbReference type="SUPFAM" id="SSF49401">
    <property type="entry name" value="Bacterial adhesins"/>
    <property type="match status" value="1"/>
</dbReference>
<reference evidence="7" key="1">
    <citation type="journal article" date="2014" name="Soil Biol. Biochem.">
        <title>Structure and function of bacterial communities in ageing soils: Insights from the Mendocino ecological staircase.</title>
        <authorList>
            <person name="Uroz S."/>
            <person name="Tech J.J."/>
            <person name="Sawaya N.A."/>
            <person name="Frey-Klett P."/>
            <person name="Leveau J.H.J."/>
        </authorList>
    </citation>
    <scope>NUCLEOTIDE SEQUENCE [LARGE SCALE GENOMIC DNA]</scope>
    <source>
        <strain evidence="7">Cal35</strain>
    </source>
</reference>
<dbReference type="Gene3D" id="2.60.40.1090">
    <property type="entry name" value="Fimbrial-type adhesion domain"/>
    <property type="match status" value="1"/>
</dbReference>
<dbReference type="HOGENOM" id="CLU_088965_2_4_4"/>
<dbReference type="PANTHER" id="PTHR33420">
    <property type="entry name" value="FIMBRIAL SUBUNIT ELFA-RELATED"/>
    <property type="match status" value="1"/>
</dbReference>
<comment type="similarity">
    <text evidence="2">Belongs to the fimbrial protein family.</text>
</comment>
<dbReference type="RefSeq" id="WP_038489146.1">
    <property type="nucleotide sequence ID" value="NZ_CP009962.1"/>
</dbReference>
<name>A0A0A1FFM4_9BURK</name>
<keyword evidence="7" id="KW-1185">Reference proteome</keyword>
<evidence type="ECO:0000313" key="6">
    <source>
        <dbReference type="EMBL" id="AIY41647.1"/>
    </source>
</evidence>
<evidence type="ECO:0000313" key="7">
    <source>
        <dbReference type="Proteomes" id="UP000030302"/>
    </source>
</evidence>
<dbReference type="GO" id="GO:0009289">
    <property type="term" value="C:pilus"/>
    <property type="evidence" value="ECO:0007669"/>
    <property type="project" value="UniProtKB-SubCell"/>
</dbReference>
<dbReference type="OrthoDB" id="8708646at2"/>
<dbReference type="KEGG" id="care:LT85_2489"/>
<feature type="signal peptide" evidence="5">
    <location>
        <begin position="1"/>
        <end position="25"/>
    </location>
</feature>
<dbReference type="InterPro" id="IPR008966">
    <property type="entry name" value="Adhesion_dom_sf"/>
</dbReference>
<gene>
    <name evidence="6" type="ORF">LT85_2489</name>
</gene>
<proteinExistence type="inferred from homology"/>
<keyword evidence="4" id="KW-0281">Fimbrium</keyword>
<sequence length="179" mass="18433">MKKNLIVAAIAAASVFVAFAPAAYAADGEISIEGNITSKTCTINGGNKNFTVTLPTVSAGTLAVAGTWAGRTPFTIKLTNCSPTGGQVATYFEPGPTVNKDTGRLRVDTGGATKVEIGLLTDAFASIDAAAAVGSQKSQVVSISTAGAAELNYYAQYESTGGTTEGRVRTRVNYTMMYQ</sequence>
<dbReference type="AlphaFoldDB" id="A0A0A1FFM4"/>
<dbReference type="Proteomes" id="UP000030302">
    <property type="component" value="Chromosome"/>
</dbReference>
<feature type="chain" id="PRO_5001974146" evidence="5">
    <location>
        <begin position="26"/>
        <end position="179"/>
    </location>
</feature>
<dbReference type="EMBL" id="CP009962">
    <property type="protein sequence ID" value="AIY41647.1"/>
    <property type="molecule type" value="Genomic_DNA"/>
</dbReference>
<evidence type="ECO:0000256" key="5">
    <source>
        <dbReference type="SAM" id="SignalP"/>
    </source>
</evidence>
<accession>A0A0A1FFM4</accession>
<keyword evidence="3 5" id="KW-0732">Signal</keyword>
<dbReference type="GO" id="GO:0043709">
    <property type="term" value="P:cell adhesion involved in single-species biofilm formation"/>
    <property type="evidence" value="ECO:0007669"/>
    <property type="project" value="TreeGrafter"/>
</dbReference>